<evidence type="ECO:0000313" key="3">
    <source>
        <dbReference type="EMBL" id="KUJ18501.1"/>
    </source>
</evidence>
<evidence type="ECO:0000256" key="1">
    <source>
        <dbReference type="SAM" id="Coils"/>
    </source>
</evidence>
<proteinExistence type="predicted"/>
<feature type="coiled-coil region" evidence="1">
    <location>
        <begin position="290"/>
        <end position="317"/>
    </location>
</feature>
<reference evidence="3 4" key="1">
    <citation type="submission" date="2015-10" db="EMBL/GenBank/DDBJ databases">
        <title>Full genome of DAOMC 229536 Phialocephala scopiformis, a fungal endophyte of spruce producing the potent anti-insectan compound rugulosin.</title>
        <authorList>
            <consortium name="DOE Joint Genome Institute"/>
            <person name="Walker A.K."/>
            <person name="Frasz S.L."/>
            <person name="Seifert K.A."/>
            <person name="Miller J.D."/>
            <person name="Mondo S.J."/>
            <person name="Labutti K."/>
            <person name="Lipzen A."/>
            <person name="Dockter R."/>
            <person name="Kennedy M."/>
            <person name="Grigoriev I.V."/>
            <person name="Spatafora J.W."/>
        </authorList>
    </citation>
    <scope>NUCLEOTIDE SEQUENCE [LARGE SCALE GENOMIC DNA]</scope>
    <source>
        <strain evidence="3 4">CBS 120377</strain>
    </source>
</reference>
<dbReference type="RefSeq" id="XP_018072856.1">
    <property type="nucleotide sequence ID" value="XM_018218321.1"/>
</dbReference>
<protein>
    <submittedName>
        <fullName evidence="3">Uncharacterized protein</fullName>
    </submittedName>
</protein>
<name>A0A194XED0_MOLSC</name>
<dbReference type="InParanoid" id="A0A194XED0"/>
<dbReference type="EMBL" id="KQ947412">
    <property type="protein sequence ID" value="KUJ18501.1"/>
    <property type="molecule type" value="Genomic_DNA"/>
</dbReference>
<keyword evidence="4" id="KW-1185">Reference proteome</keyword>
<dbReference type="Proteomes" id="UP000070700">
    <property type="component" value="Unassembled WGS sequence"/>
</dbReference>
<organism evidence="3 4">
    <name type="scientific">Mollisia scopiformis</name>
    <name type="common">Conifer needle endophyte fungus</name>
    <name type="synonym">Phialocephala scopiformis</name>
    <dbReference type="NCBI Taxonomy" id="149040"/>
    <lineage>
        <taxon>Eukaryota</taxon>
        <taxon>Fungi</taxon>
        <taxon>Dikarya</taxon>
        <taxon>Ascomycota</taxon>
        <taxon>Pezizomycotina</taxon>
        <taxon>Leotiomycetes</taxon>
        <taxon>Helotiales</taxon>
        <taxon>Mollisiaceae</taxon>
        <taxon>Mollisia</taxon>
    </lineage>
</organism>
<evidence type="ECO:0000256" key="2">
    <source>
        <dbReference type="SAM" id="MobiDB-lite"/>
    </source>
</evidence>
<dbReference type="GeneID" id="28828047"/>
<gene>
    <name evidence="3" type="ORF">LY89DRAFT_717116</name>
</gene>
<accession>A0A194XED0</accession>
<dbReference type="AlphaFoldDB" id="A0A194XED0"/>
<keyword evidence="1" id="KW-0175">Coiled coil</keyword>
<sequence length="399" mass="42967">MDLMHAGAGPEPGSTAKPFIYFSTRSRHQWNVAEYGRSSESSLLFRWSGTSSTCVGIKNSNFSRKFFFLPLINTTTPPSQPEHQQAMDVAKIKAASASSTVVRSVKGLAQKVLGVKTSSAGGAILPNPNSQSNHPLAASANDTASPFTTHDQAVTAGTMFSPTHAEFTLGKGKGKEDNVERLVMGGGQALTRDEQRARAREHVRLSMDTYQPLNAKAEKDNLHSKPSTSSLRSLAGSGVRHLMDQFAGPEFQPLQNDLKTVANHVAALETGQSAQIDYLERANFDLHYDIQTLQHQVNVLKESNNKAERQILDLSAALSDSSANSAAFFTAARENSKLTVEKVLRDIKIKSAIDLLKKSGEDSEIVKAALAILGEVVGVPAPVGHQNPTVEDAPDSDDH</sequence>
<dbReference type="KEGG" id="psco:LY89DRAFT_717116"/>
<feature type="region of interest" description="Disordered" evidence="2">
    <location>
        <begin position="380"/>
        <end position="399"/>
    </location>
</feature>
<evidence type="ECO:0000313" key="4">
    <source>
        <dbReference type="Proteomes" id="UP000070700"/>
    </source>
</evidence>